<name>A0ACB7XZU2_9ERIC</name>
<evidence type="ECO:0000313" key="2">
    <source>
        <dbReference type="Proteomes" id="UP000828048"/>
    </source>
</evidence>
<reference evidence="1 2" key="1">
    <citation type="journal article" date="2021" name="Hortic Res">
        <title>High-quality reference genome and annotation aids understanding of berry development for evergreen blueberry (Vaccinium darrowii).</title>
        <authorList>
            <person name="Yu J."/>
            <person name="Hulse-Kemp A.M."/>
            <person name="Babiker E."/>
            <person name="Staton M."/>
        </authorList>
    </citation>
    <scope>NUCLEOTIDE SEQUENCE [LARGE SCALE GENOMIC DNA]</scope>
    <source>
        <strain evidence="2">cv. NJ 8807/NJ 8810</strain>
        <tissue evidence="1">Young leaf</tissue>
    </source>
</reference>
<gene>
    <name evidence="1" type="ORF">Vadar_017461</name>
</gene>
<dbReference type="EMBL" id="CM037155">
    <property type="protein sequence ID" value="KAH7846732.1"/>
    <property type="molecule type" value="Genomic_DNA"/>
</dbReference>
<comment type="caution">
    <text evidence="1">The sequence shown here is derived from an EMBL/GenBank/DDBJ whole genome shotgun (WGS) entry which is preliminary data.</text>
</comment>
<dbReference type="Proteomes" id="UP000828048">
    <property type="component" value="Chromosome 5"/>
</dbReference>
<protein>
    <submittedName>
        <fullName evidence="1">Uncharacterized protein</fullName>
    </submittedName>
</protein>
<organism evidence="1 2">
    <name type="scientific">Vaccinium darrowii</name>
    <dbReference type="NCBI Taxonomy" id="229202"/>
    <lineage>
        <taxon>Eukaryota</taxon>
        <taxon>Viridiplantae</taxon>
        <taxon>Streptophyta</taxon>
        <taxon>Embryophyta</taxon>
        <taxon>Tracheophyta</taxon>
        <taxon>Spermatophyta</taxon>
        <taxon>Magnoliopsida</taxon>
        <taxon>eudicotyledons</taxon>
        <taxon>Gunneridae</taxon>
        <taxon>Pentapetalae</taxon>
        <taxon>asterids</taxon>
        <taxon>Ericales</taxon>
        <taxon>Ericaceae</taxon>
        <taxon>Vaccinioideae</taxon>
        <taxon>Vaccinieae</taxon>
        <taxon>Vaccinium</taxon>
    </lineage>
</organism>
<sequence length="143" mass="15494">MWGVCCCNEEARGITELRNWTHLKLAVGSHLVFQQSNPSFLSHTLFSILTPKQNCCSLFAFSAGIGGLLFGYDTGVISGALLYIKDDFKAVDKETVLQESIVSMALAGAIIGAAIGGWLNDRYGRRTAILIADFLFFIGAVIN</sequence>
<proteinExistence type="predicted"/>
<keyword evidence="2" id="KW-1185">Reference proteome</keyword>
<accession>A0ACB7XZU2</accession>
<evidence type="ECO:0000313" key="1">
    <source>
        <dbReference type="EMBL" id="KAH7846732.1"/>
    </source>
</evidence>